<dbReference type="PANTHER" id="PTHR23272">
    <property type="entry name" value="BED FINGER-RELATED"/>
    <property type="match status" value="1"/>
</dbReference>
<evidence type="ECO:0000313" key="3">
    <source>
        <dbReference type="Proteomes" id="UP000439903"/>
    </source>
</evidence>
<dbReference type="SUPFAM" id="SSF53098">
    <property type="entry name" value="Ribonuclease H-like"/>
    <property type="match status" value="1"/>
</dbReference>
<dbReference type="AlphaFoldDB" id="A0A8H4EQ58"/>
<proteinExistence type="predicted"/>
<evidence type="ECO:0000313" key="2">
    <source>
        <dbReference type="EMBL" id="KAF0532305.1"/>
    </source>
</evidence>
<dbReference type="InterPro" id="IPR012337">
    <property type="entry name" value="RNaseH-like_sf"/>
</dbReference>
<gene>
    <name evidence="2" type="ORF">F8M41_011348</name>
</gene>
<reference evidence="2 3" key="1">
    <citation type="journal article" date="2019" name="Environ. Microbiol.">
        <title>At the nexus of three kingdoms: the genome of the mycorrhizal fungus Gigaspora margarita provides insights into plant, endobacterial and fungal interactions.</title>
        <authorList>
            <person name="Venice F."/>
            <person name="Ghignone S."/>
            <person name="Salvioli di Fossalunga A."/>
            <person name="Amselem J."/>
            <person name="Novero M."/>
            <person name="Xianan X."/>
            <person name="Sedzielewska Toro K."/>
            <person name="Morin E."/>
            <person name="Lipzen A."/>
            <person name="Grigoriev I.V."/>
            <person name="Henrissat B."/>
            <person name="Martin F.M."/>
            <person name="Bonfante P."/>
        </authorList>
    </citation>
    <scope>NUCLEOTIDE SEQUENCE [LARGE SCALE GENOMIC DNA]</scope>
    <source>
        <strain evidence="2 3">BEG34</strain>
    </source>
</reference>
<evidence type="ECO:0000259" key="1">
    <source>
        <dbReference type="Pfam" id="PF14372"/>
    </source>
</evidence>
<dbReference type="Pfam" id="PF14372">
    <property type="entry name" value="hAT-like_RNase-H"/>
    <property type="match status" value="1"/>
</dbReference>
<keyword evidence="3" id="KW-1185">Reference proteome</keyword>
<dbReference type="Proteomes" id="UP000439903">
    <property type="component" value="Unassembled WGS sequence"/>
</dbReference>
<feature type="domain" description="hAT-like transposase RNase-H fold" evidence="1">
    <location>
        <begin position="49"/>
        <end position="118"/>
    </location>
</feature>
<dbReference type="GO" id="GO:0003677">
    <property type="term" value="F:DNA binding"/>
    <property type="evidence" value="ECO:0007669"/>
    <property type="project" value="InterPro"/>
</dbReference>
<protein>
    <submittedName>
        <fullName evidence="2">Zinc finger bed domain-containing protein ricesleeper 2-like</fullName>
    </submittedName>
</protein>
<dbReference type="OrthoDB" id="2350995at2759"/>
<name>A0A8H4EQ58_GIGMA</name>
<accession>A0A8H4EQ58</accession>
<organism evidence="2 3">
    <name type="scientific">Gigaspora margarita</name>
    <dbReference type="NCBI Taxonomy" id="4874"/>
    <lineage>
        <taxon>Eukaryota</taxon>
        <taxon>Fungi</taxon>
        <taxon>Fungi incertae sedis</taxon>
        <taxon>Mucoromycota</taxon>
        <taxon>Glomeromycotina</taxon>
        <taxon>Glomeromycetes</taxon>
        <taxon>Diversisporales</taxon>
        <taxon>Gigasporaceae</taxon>
        <taxon>Gigaspora</taxon>
    </lineage>
</organism>
<comment type="caution">
    <text evidence="2">The sequence shown here is derived from an EMBL/GenBank/DDBJ whole genome shotgun (WGS) entry which is preliminary data.</text>
</comment>
<dbReference type="PANTHER" id="PTHR23272:SF182">
    <property type="entry name" value="OS09G0381850 PROTEIN"/>
    <property type="match status" value="1"/>
</dbReference>
<dbReference type="EMBL" id="WTPW01000233">
    <property type="protein sequence ID" value="KAF0532305.1"/>
    <property type="molecule type" value="Genomic_DNA"/>
</dbReference>
<sequence length="136" mass="15637">METALNLLAADYPLICSLYPSTKEQQKLKDILTLLEPIEAATKLLSATLYLTIDEIHLVFLNIQDFLNSYIGQEEFFQNMVAASIHQKLEEYWNIMDKSSIVSAILDPRTKLKIFNRTEVTNIKNVVQEIIDQCKD</sequence>
<dbReference type="InterPro" id="IPR025525">
    <property type="entry name" value="hAT-like_transposase_RNase-H"/>
</dbReference>